<reference evidence="2" key="1">
    <citation type="submission" date="2014-09" db="EMBL/GenBank/DDBJ databases">
        <authorList>
            <person name="Sharma Rahul"/>
            <person name="Thines Marco"/>
        </authorList>
    </citation>
    <scope>NUCLEOTIDE SEQUENCE [LARGE SCALE GENOMIC DNA]</scope>
</reference>
<dbReference type="OMA" id="TMFRGHL"/>
<keyword evidence="2" id="KW-1185">Reference proteome</keyword>
<proteinExistence type="predicted"/>
<organism evidence="1 2">
    <name type="scientific">Plasmopara halstedii</name>
    <name type="common">Downy mildew of sunflower</name>
    <dbReference type="NCBI Taxonomy" id="4781"/>
    <lineage>
        <taxon>Eukaryota</taxon>
        <taxon>Sar</taxon>
        <taxon>Stramenopiles</taxon>
        <taxon>Oomycota</taxon>
        <taxon>Peronosporomycetes</taxon>
        <taxon>Peronosporales</taxon>
        <taxon>Peronosporaceae</taxon>
        <taxon>Plasmopara</taxon>
    </lineage>
</organism>
<sequence>MAAKAACADDVNKVLAHMETDVPVDKEQRHRVTSTASVVTSCIPCDSCKEDNSSFKLHRREQRTTCGKSRSEKEALRKRIYHQKIKDERNTLRKTVHDLTLKLEELKQRKVTNNFGLKHTIWQGVAVEEREKLLRSKAEQKQLLAVAKSKASCIMELCKHVAGPVRTEISLHGSIASKSTNVVNLPAIPPFDYTMFRGHLRRVHEEYTQTDSVLNFEDMADGVVTICKRRDSDNEIEYFERRQKFSEPFSYARTQQTMWKLGKLYHRQQNREDFGEVAGSDDISVIRYRVLRTLPTGLTVSIIKRYVARRFVENKRTVYVWKTHSEGEGVFCGMHSDETGWIRIQPGVDENVTDVLSCVRQVPLQFGISTFQVKDFHDLLQSSVHEDMTEILNSLNKELLEDTLAGIDI</sequence>
<dbReference type="Proteomes" id="UP000054928">
    <property type="component" value="Unassembled WGS sequence"/>
</dbReference>
<dbReference type="EMBL" id="CCYD01001640">
    <property type="protein sequence ID" value="CEG45700.1"/>
    <property type="molecule type" value="Genomic_DNA"/>
</dbReference>
<dbReference type="OrthoDB" id="162987at2759"/>
<protein>
    <recommendedName>
        <fullName evidence="3">M96 mating-specific protein family</fullName>
    </recommendedName>
</protein>
<accession>A0A0P1AWY6</accession>
<evidence type="ECO:0008006" key="3">
    <source>
        <dbReference type="Google" id="ProtNLM"/>
    </source>
</evidence>
<dbReference type="AlphaFoldDB" id="A0A0P1AWY6"/>
<evidence type="ECO:0000313" key="2">
    <source>
        <dbReference type="Proteomes" id="UP000054928"/>
    </source>
</evidence>
<name>A0A0P1AWY6_PLAHL</name>
<evidence type="ECO:0000313" key="1">
    <source>
        <dbReference type="EMBL" id="CEG45700.1"/>
    </source>
</evidence>
<dbReference type="GeneID" id="36397036"/>
<dbReference type="RefSeq" id="XP_024582069.1">
    <property type="nucleotide sequence ID" value="XM_024716474.1"/>
</dbReference>